<keyword evidence="1" id="KW-0812">Transmembrane</keyword>
<organism evidence="2 3">
    <name type="scientific">Ramazzottius varieornatus</name>
    <name type="common">Water bear</name>
    <name type="synonym">Tardigrade</name>
    <dbReference type="NCBI Taxonomy" id="947166"/>
    <lineage>
        <taxon>Eukaryota</taxon>
        <taxon>Metazoa</taxon>
        <taxon>Ecdysozoa</taxon>
        <taxon>Tardigrada</taxon>
        <taxon>Eutardigrada</taxon>
        <taxon>Parachela</taxon>
        <taxon>Hypsibioidea</taxon>
        <taxon>Ramazzottiidae</taxon>
        <taxon>Ramazzottius</taxon>
    </lineage>
</organism>
<evidence type="ECO:0000313" key="3">
    <source>
        <dbReference type="Proteomes" id="UP000186922"/>
    </source>
</evidence>
<protein>
    <submittedName>
        <fullName evidence="2">Uncharacterized protein</fullName>
    </submittedName>
</protein>
<sequence length="168" mass="19309">MFTTINEGLYWEDMYTPVPLKFATWKYFTLYIFFGILPFLLSQQILTCLLVFCGVVHDALQNIHASMQSDVDHLTIAKVHPCKDHSPSKPRVVSGKISAWETKYTPILQLLKEANEFFSTIRFIIFAMDSCSMLGFGARVANTGSVQVTTMVYYSPARWFSWFTARYC</sequence>
<keyword evidence="3" id="KW-1185">Reference proteome</keyword>
<comment type="caution">
    <text evidence="2">The sequence shown here is derived from an EMBL/GenBank/DDBJ whole genome shotgun (WGS) entry which is preliminary data.</text>
</comment>
<dbReference type="Proteomes" id="UP000186922">
    <property type="component" value="Unassembled WGS sequence"/>
</dbReference>
<reference evidence="2 3" key="1">
    <citation type="journal article" date="2016" name="Nat. Commun.">
        <title>Extremotolerant tardigrade genome and improved radiotolerance of human cultured cells by tardigrade-unique protein.</title>
        <authorList>
            <person name="Hashimoto T."/>
            <person name="Horikawa D.D."/>
            <person name="Saito Y."/>
            <person name="Kuwahara H."/>
            <person name="Kozuka-Hata H."/>
            <person name="Shin-I T."/>
            <person name="Minakuchi Y."/>
            <person name="Ohishi K."/>
            <person name="Motoyama A."/>
            <person name="Aizu T."/>
            <person name="Enomoto A."/>
            <person name="Kondo K."/>
            <person name="Tanaka S."/>
            <person name="Hara Y."/>
            <person name="Koshikawa S."/>
            <person name="Sagara H."/>
            <person name="Miura T."/>
            <person name="Yokobori S."/>
            <person name="Miyagawa K."/>
            <person name="Suzuki Y."/>
            <person name="Kubo T."/>
            <person name="Oyama M."/>
            <person name="Kohara Y."/>
            <person name="Fujiyama A."/>
            <person name="Arakawa K."/>
            <person name="Katayama T."/>
            <person name="Toyoda A."/>
            <person name="Kunieda T."/>
        </authorList>
    </citation>
    <scope>NUCLEOTIDE SEQUENCE [LARGE SCALE GENOMIC DNA]</scope>
    <source>
        <strain evidence="2 3">YOKOZUNA-1</strain>
    </source>
</reference>
<accession>A0A1D1US34</accession>
<gene>
    <name evidence="2" type="primary">RvY_04355-1</name>
    <name evidence="2" type="synonym">RvY_04355.1</name>
    <name evidence="2" type="ORF">RvY_04355</name>
</gene>
<name>A0A1D1US34_RAMVA</name>
<evidence type="ECO:0000313" key="2">
    <source>
        <dbReference type="EMBL" id="GAU92251.1"/>
    </source>
</evidence>
<keyword evidence="1" id="KW-0472">Membrane</keyword>
<dbReference type="EMBL" id="BDGG01000002">
    <property type="protein sequence ID" value="GAU92251.1"/>
    <property type="molecule type" value="Genomic_DNA"/>
</dbReference>
<keyword evidence="1" id="KW-1133">Transmembrane helix</keyword>
<evidence type="ECO:0000256" key="1">
    <source>
        <dbReference type="SAM" id="Phobius"/>
    </source>
</evidence>
<proteinExistence type="predicted"/>
<feature type="transmembrane region" description="Helical" evidence="1">
    <location>
        <begin position="28"/>
        <end position="56"/>
    </location>
</feature>
<dbReference type="AlphaFoldDB" id="A0A1D1US34"/>